<dbReference type="OrthoDB" id="6584391at2759"/>
<evidence type="ECO:0000313" key="2">
    <source>
        <dbReference type="Proteomes" id="UP000792457"/>
    </source>
</evidence>
<protein>
    <submittedName>
        <fullName evidence="1">Uncharacterized protein</fullName>
    </submittedName>
</protein>
<comment type="caution">
    <text evidence="1">The sequence shown here is derived from an EMBL/GenBank/DDBJ whole genome shotgun (WGS) entry which is preliminary data.</text>
</comment>
<reference evidence="1" key="2">
    <citation type="submission" date="2017-10" db="EMBL/GenBank/DDBJ databases">
        <title>Ladona fulva Genome sequencing and assembly.</title>
        <authorList>
            <person name="Murali S."/>
            <person name="Richards S."/>
            <person name="Bandaranaike D."/>
            <person name="Bellair M."/>
            <person name="Blankenburg K."/>
            <person name="Chao H."/>
            <person name="Dinh H."/>
            <person name="Doddapaneni H."/>
            <person name="Dugan-Rocha S."/>
            <person name="Elkadiri S."/>
            <person name="Gnanaolivu R."/>
            <person name="Hernandez B."/>
            <person name="Skinner E."/>
            <person name="Javaid M."/>
            <person name="Lee S."/>
            <person name="Li M."/>
            <person name="Ming W."/>
            <person name="Munidasa M."/>
            <person name="Muniz J."/>
            <person name="Nguyen L."/>
            <person name="Hughes D."/>
            <person name="Osuji N."/>
            <person name="Pu L.-L."/>
            <person name="Puazo M."/>
            <person name="Qu C."/>
            <person name="Quiroz J."/>
            <person name="Raj R."/>
            <person name="Weissenberger G."/>
            <person name="Xin Y."/>
            <person name="Zou X."/>
            <person name="Han Y."/>
            <person name="Worley K."/>
            <person name="Muzny D."/>
            <person name="Gibbs R."/>
        </authorList>
    </citation>
    <scope>NUCLEOTIDE SEQUENCE</scope>
    <source>
        <strain evidence="1">Sampled in the wild</strain>
    </source>
</reference>
<evidence type="ECO:0000313" key="1">
    <source>
        <dbReference type="EMBL" id="KAG8238528.1"/>
    </source>
</evidence>
<dbReference type="EMBL" id="KZ309365">
    <property type="protein sequence ID" value="KAG8238528.1"/>
    <property type="molecule type" value="Genomic_DNA"/>
</dbReference>
<keyword evidence="2" id="KW-1185">Reference proteome</keyword>
<reference evidence="1" key="1">
    <citation type="submission" date="2013-04" db="EMBL/GenBank/DDBJ databases">
        <authorList>
            <person name="Qu J."/>
            <person name="Murali S.C."/>
            <person name="Bandaranaike D."/>
            <person name="Bellair M."/>
            <person name="Blankenburg K."/>
            <person name="Chao H."/>
            <person name="Dinh H."/>
            <person name="Doddapaneni H."/>
            <person name="Downs B."/>
            <person name="Dugan-Rocha S."/>
            <person name="Elkadiri S."/>
            <person name="Gnanaolivu R.D."/>
            <person name="Hernandez B."/>
            <person name="Javaid M."/>
            <person name="Jayaseelan J.C."/>
            <person name="Lee S."/>
            <person name="Li M."/>
            <person name="Ming W."/>
            <person name="Munidasa M."/>
            <person name="Muniz J."/>
            <person name="Nguyen L."/>
            <person name="Ongeri F."/>
            <person name="Osuji N."/>
            <person name="Pu L.-L."/>
            <person name="Puazo M."/>
            <person name="Qu C."/>
            <person name="Quiroz J."/>
            <person name="Raj R."/>
            <person name="Weissenberger G."/>
            <person name="Xin Y."/>
            <person name="Zou X."/>
            <person name="Han Y."/>
            <person name="Richards S."/>
            <person name="Worley K."/>
            <person name="Muzny D."/>
            <person name="Gibbs R."/>
        </authorList>
    </citation>
    <scope>NUCLEOTIDE SEQUENCE</scope>
    <source>
        <strain evidence="1">Sampled in the wild</strain>
    </source>
</reference>
<dbReference type="Proteomes" id="UP000792457">
    <property type="component" value="Unassembled WGS sequence"/>
</dbReference>
<dbReference type="AlphaFoldDB" id="A0A8K0KUP1"/>
<name>A0A8K0KUP1_LADFU</name>
<sequence>MASFSGVLKQSLVWLDNWEAERNAGHISATQFLTSTTAEGLRITLNSMIRMVPYLWNFGFAHVFTGKRFFGAVRIAAGANDHPAAVTFLQLYKLLAVYGVLKPPRSGNCGIKDDIPLTPIIKISDIREIYNEKSSSQTNIMKLKERLDGLIEQGDWEVCDVIEHDYSLAPVFDSIIYYITGYLCKRIKRQSKCPVCQAAVGTSTPTCLLSSAALCRMDEQILHPNVQLFNFIRGIEAKFVANLNLPNVYSATINHILDMGILNFPCYDHKEEIMAWVIHYYLTMRMQIFARRRNSAMEKQNCVAKKRAKFCKT</sequence>
<organism evidence="1 2">
    <name type="scientific">Ladona fulva</name>
    <name type="common">Scarce chaser dragonfly</name>
    <name type="synonym">Libellula fulva</name>
    <dbReference type="NCBI Taxonomy" id="123851"/>
    <lineage>
        <taxon>Eukaryota</taxon>
        <taxon>Metazoa</taxon>
        <taxon>Ecdysozoa</taxon>
        <taxon>Arthropoda</taxon>
        <taxon>Hexapoda</taxon>
        <taxon>Insecta</taxon>
        <taxon>Pterygota</taxon>
        <taxon>Palaeoptera</taxon>
        <taxon>Odonata</taxon>
        <taxon>Epiprocta</taxon>
        <taxon>Anisoptera</taxon>
        <taxon>Libelluloidea</taxon>
        <taxon>Libellulidae</taxon>
        <taxon>Ladona</taxon>
    </lineage>
</organism>
<proteinExistence type="predicted"/>
<accession>A0A8K0KUP1</accession>
<gene>
    <name evidence="1" type="ORF">J437_LFUL018200</name>
</gene>